<name>A0A1Y1ZQD2_9PLEO</name>
<feature type="transmembrane region" description="Helical" evidence="7">
    <location>
        <begin position="263"/>
        <end position="283"/>
    </location>
</feature>
<evidence type="ECO:0000313" key="10">
    <source>
        <dbReference type="Proteomes" id="UP000193144"/>
    </source>
</evidence>
<dbReference type="Pfam" id="PF20684">
    <property type="entry name" value="Fung_rhodopsin"/>
    <property type="match status" value="1"/>
</dbReference>
<keyword evidence="2 7" id="KW-0812">Transmembrane</keyword>
<dbReference type="PANTHER" id="PTHR33048:SF47">
    <property type="entry name" value="INTEGRAL MEMBRANE PROTEIN-RELATED"/>
    <property type="match status" value="1"/>
</dbReference>
<comment type="similarity">
    <text evidence="5">Belongs to the SAT4 family.</text>
</comment>
<feature type="compositionally biased region" description="Polar residues" evidence="6">
    <location>
        <begin position="293"/>
        <end position="302"/>
    </location>
</feature>
<dbReference type="OrthoDB" id="3934549at2759"/>
<proteinExistence type="inferred from homology"/>
<keyword evidence="4 7" id="KW-0472">Membrane</keyword>
<feature type="transmembrane region" description="Helical" evidence="7">
    <location>
        <begin position="221"/>
        <end position="243"/>
    </location>
</feature>
<feature type="domain" description="Rhodopsin" evidence="8">
    <location>
        <begin position="53"/>
        <end position="288"/>
    </location>
</feature>
<evidence type="ECO:0000256" key="1">
    <source>
        <dbReference type="ARBA" id="ARBA00004141"/>
    </source>
</evidence>
<dbReference type="PANTHER" id="PTHR33048">
    <property type="entry name" value="PTH11-LIKE INTEGRAL MEMBRANE PROTEIN (AFU_ORTHOLOGUE AFUA_5G11245)"/>
    <property type="match status" value="1"/>
</dbReference>
<feature type="transmembrane region" description="Helical" evidence="7">
    <location>
        <begin position="36"/>
        <end position="57"/>
    </location>
</feature>
<protein>
    <recommendedName>
        <fullName evidence="8">Rhodopsin domain-containing protein</fullName>
    </recommendedName>
</protein>
<dbReference type="AlphaFoldDB" id="A0A1Y1ZQD2"/>
<evidence type="ECO:0000256" key="6">
    <source>
        <dbReference type="SAM" id="MobiDB-lite"/>
    </source>
</evidence>
<comment type="caution">
    <text evidence="9">The sequence shown here is derived from an EMBL/GenBank/DDBJ whole genome shotgun (WGS) entry which is preliminary data.</text>
</comment>
<dbReference type="InterPro" id="IPR049326">
    <property type="entry name" value="Rhodopsin_dom_fungi"/>
</dbReference>
<organism evidence="9 10">
    <name type="scientific">Clohesyomyces aquaticus</name>
    <dbReference type="NCBI Taxonomy" id="1231657"/>
    <lineage>
        <taxon>Eukaryota</taxon>
        <taxon>Fungi</taxon>
        <taxon>Dikarya</taxon>
        <taxon>Ascomycota</taxon>
        <taxon>Pezizomycotina</taxon>
        <taxon>Dothideomycetes</taxon>
        <taxon>Pleosporomycetidae</taxon>
        <taxon>Pleosporales</taxon>
        <taxon>Lindgomycetaceae</taxon>
        <taxon>Clohesyomyces</taxon>
    </lineage>
</organism>
<feature type="transmembrane region" description="Helical" evidence="7">
    <location>
        <begin position="110"/>
        <end position="132"/>
    </location>
</feature>
<feature type="transmembrane region" description="Helical" evidence="7">
    <location>
        <begin position="188"/>
        <end position="209"/>
    </location>
</feature>
<keyword evidence="3 7" id="KW-1133">Transmembrane helix</keyword>
<feature type="transmembrane region" description="Helical" evidence="7">
    <location>
        <begin position="144"/>
        <end position="168"/>
    </location>
</feature>
<keyword evidence="10" id="KW-1185">Reference proteome</keyword>
<dbReference type="GO" id="GO:0016020">
    <property type="term" value="C:membrane"/>
    <property type="evidence" value="ECO:0007669"/>
    <property type="project" value="UniProtKB-SubCell"/>
</dbReference>
<feature type="transmembrane region" description="Helical" evidence="7">
    <location>
        <begin position="69"/>
        <end position="90"/>
    </location>
</feature>
<gene>
    <name evidence="9" type="ORF">BCR34DRAFT_600651</name>
</gene>
<evidence type="ECO:0000256" key="5">
    <source>
        <dbReference type="ARBA" id="ARBA00038359"/>
    </source>
</evidence>
<evidence type="ECO:0000256" key="2">
    <source>
        <dbReference type="ARBA" id="ARBA00022692"/>
    </source>
</evidence>
<evidence type="ECO:0000256" key="4">
    <source>
        <dbReference type="ARBA" id="ARBA00023136"/>
    </source>
</evidence>
<evidence type="ECO:0000256" key="7">
    <source>
        <dbReference type="SAM" id="Phobius"/>
    </source>
</evidence>
<comment type="subcellular location">
    <subcellularLocation>
        <location evidence="1">Membrane</location>
        <topology evidence="1">Multi-pass membrane protein</topology>
    </subcellularLocation>
</comment>
<evidence type="ECO:0000259" key="8">
    <source>
        <dbReference type="Pfam" id="PF20684"/>
    </source>
</evidence>
<evidence type="ECO:0000313" key="9">
    <source>
        <dbReference type="EMBL" id="ORY12436.1"/>
    </source>
</evidence>
<dbReference type="Proteomes" id="UP000193144">
    <property type="component" value="Unassembled WGS sequence"/>
</dbReference>
<accession>A0A1Y1ZQD2</accession>
<dbReference type="EMBL" id="MCFA01000051">
    <property type="protein sequence ID" value="ORY12436.1"/>
    <property type="molecule type" value="Genomic_DNA"/>
</dbReference>
<reference evidence="9 10" key="1">
    <citation type="submission" date="2016-07" db="EMBL/GenBank/DDBJ databases">
        <title>Pervasive Adenine N6-methylation of Active Genes in Fungi.</title>
        <authorList>
            <consortium name="DOE Joint Genome Institute"/>
            <person name="Mondo S.J."/>
            <person name="Dannebaum R.O."/>
            <person name="Kuo R.C."/>
            <person name="Labutti K."/>
            <person name="Haridas S."/>
            <person name="Kuo A."/>
            <person name="Salamov A."/>
            <person name="Ahrendt S.R."/>
            <person name="Lipzen A."/>
            <person name="Sullivan W."/>
            <person name="Andreopoulos W.B."/>
            <person name="Clum A."/>
            <person name="Lindquist E."/>
            <person name="Daum C."/>
            <person name="Ramamoorthy G.K."/>
            <person name="Gryganskyi A."/>
            <person name="Culley D."/>
            <person name="Magnuson J.K."/>
            <person name="James T.Y."/>
            <person name="O'Malley M.A."/>
            <person name="Stajich J.E."/>
            <person name="Spatafora J.W."/>
            <person name="Visel A."/>
            <person name="Grigoriev I.V."/>
        </authorList>
    </citation>
    <scope>NUCLEOTIDE SEQUENCE [LARGE SCALE GENOMIC DNA]</scope>
    <source>
        <strain evidence="9 10">CBS 115471</strain>
    </source>
</reference>
<evidence type="ECO:0000256" key="3">
    <source>
        <dbReference type="ARBA" id="ARBA00022989"/>
    </source>
</evidence>
<feature type="region of interest" description="Disordered" evidence="6">
    <location>
        <begin position="293"/>
        <end position="329"/>
    </location>
</feature>
<dbReference type="InterPro" id="IPR052337">
    <property type="entry name" value="SAT4-like"/>
</dbReference>
<sequence>MNQPGPNLASPPPIPQHAAFLAYQLAHKDETRQPNLIAAVCVCAFLAYLAVFLRVLSRRIHKQPLQADDWWIVASLILVTLWDVFMSWLIHVGLGLHIIRLTDANGFVQSAVGGMILYNLCIPPIKFSILHLYHRIFPAKSIKFVGIGIAAVVTGAALASAIALGLLCRPLSSMWTNQGGVGDNCIDLSALAMATGIINILTDVAILCLPIRPLLGLKAPMLVRAGLIGTFLLGGCVCIASIIRTIIVGHSPLEDTSWNLGPGAIWTVIEIHVGIVSACLPVLRPLFIKRNTHSSPGSNRTPNGPGYPEFSDSAAKKSKKNPYSFTNGSLWRDEDAIPLQDTPKKVHGAQWISKQTQINISTTSAEQV</sequence>